<proteinExistence type="predicted"/>
<protein>
    <submittedName>
        <fullName evidence="2">Uncharacterized protein</fullName>
    </submittedName>
</protein>
<name>V2X054_MONRO</name>
<accession>V2X054</accession>
<dbReference type="HOGENOM" id="CLU_1678344_0_0_1"/>
<dbReference type="KEGG" id="mrr:Moror_4451"/>
<dbReference type="OrthoDB" id="10408919at2759"/>
<organism evidence="2 3">
    <name type="scientific">Moniliophthora roreri (strain MCA 2997)</name>
    <name type="common">Cocoa frosty pod rot fungus</name>
    <name type="synonym">Crinipellis roreri</name>
    <dbReference type="NCBI Taxonomy" id="1381753"/>
    <lineage>
        <taxon>Eukaryota</taxon>
        <taxon>Fungi</taxon>
        <taxon>Dikarya</taxon>
        <taxon>Basidiomycota</taxon>
        <taxon>Agaricomycotina</taxon>
        <taxon>Agaricomycetes</taxon>
        <taxon>Agaricomycetidae</taxon>
        <taxon>Agaricales</taxon>
        <taxon>Marasmiineae</taxon>
        <taxon>Marasmiaceae</taxon>
        <taxon>Moniliophthora</taxon>
    </lineage>
</organism>
<gene>
    <name evidence="2" type="ORF">Moror_4451</name>
</gene>
<sequence length="184" mass="20495">MATLGLCCIHLPGPRLTLSSDGSAKMTSFIQSSIKRKGKLKTLRHKSRHTGRLRLQKTIGRLRQRRRRSMRLPYHCSGGYPSSPAPKSIARPNPTTSENQGAVQGCVTAKSVQIPQLLPLLLDIPTGVHLPGSSDDRLRNKSTDTSGRLRYWIQPDLPLAYTPLRYPLYTDYDPFEFVSIDGAV</sequence>
<comment type="caution">
    <text evidence="2">The sequence shown here is derived from an EMBL/GenBank/DDBJ whole genome shotgun (WGS) entry which is preliminary data.</text>
</comment>
<evidence type="ECO:0000256" key="1">
    <source>
        <dbReference type="SAM" id="MobiDB-lite"/>
    </source>
</evidence>
<keyword evidence="3" id="KW-1185">Reference proteome</keyword>
<evidence type="ECO:0000313" key="2">
    <source>
        <dbReference type="EMBL" id="ESK92503.1"/>
    </source>
</evidence>
<dbReference type="EMBL" id="AWSO01000279">
    <property type="protein sequence ID" value="ESK92503.1"/>
    <property type="molecule type" value="Genomic_DNA"/>
</dbReference>
<reference evidence="2 3" key="1">
    <citation type="journal article" date="2014" name="BMC Genomics">
        <title>Genome and secretome analysis of the hemibiotrophic fungal pathogen, Moniliophthora roreri, which causes frosty pod rot disease of cacao: mechanisms of the biotrophic and necrotrophic phases.</title>
        <authorList>
            <person name="Meinhardt L.W."/>
            <person name="Costa G.G.L."/>
            <person name="Thomazella D.P.T."/>
            <person name="Teixeira P.J.P.L."/>
            <person name="Carazzolle M.F."/>
            <person name="Schuster S.C."/>
            <person name="Carlson J.E."/>
            <person name="Guiltinan M.J."/>
            <person name="Mieczkowski P."/>
            <person name="Farmer A."/>
            <person name="Ramaraj T."/>
            <person name="Crozier J."/>
            <person name="Davis R.E."/>
            <person name="Shao J."/>
            <person name="Melnick R.L."/>
            <person name="Pereira G.A.G."/>
            <person name="Bailey B.A."/>
        </authorList>
    </citation>
    <scope>NUCLEOTIDE SEQUENCE [LARGE SCALE GENOMIC DNA]</scope>
    <source>
        <strain evidence="2 3">MCA 2997</strain>
    </source>
</reference>
<evidence type="ECO:0000313" key="3">
    <source>
        <dbReference type="Proteomes" id="UP000017559"/>
    </source>
</evidence>
<dbReference type="AlphaFoldDB" id="V2X054"/>
<feature type="region of interest" description="Disordered" evidence="1">
    <location>
        <begin position="73"/>
        <end position="101"/>
    </location>
</feature>
<dbReference type="Proteomes" id="UP000017559">
    <property type="component" value="Unassembled WGS sequence"/>
</dbReference>